<dbReference type="EMBL" id="UGYN01000002">
    <property type="protein sequence ID" value="SUI56756.1"/>
    <property type="molecule type" value="Genomic_DNA"/>
</dbReference>
<dbReference type="PROSITE" id="PS50943">
    <property type="entry name" value="HTH_CROC1"/>
    <property type="match status" value="1"/>
</dbReference>
<protein>
    <submittedName>
        <fullName evidence="2">Antitoxin HigA</fullName>
    </submittedName>
</protein>
<dbReference type="SUPFAM" id="SSF47413">
    <property type="entry name" value="lambda repressor-like DNA-binding domains"/>
    <property type="match status" value="1"/>
</dbReference>
<evidence type="ECO:0000313" key="2">
    <source>
        <dbReference type="EMBL" id="SUI56756.1"/>
    </source>
</evidence>
<feature type="domain" description="HTH cro/C1-type" evidence="1">
    <location>
        <begin position="32"/>
        <end position="87"/>
    </location>
</feature>
<dbReference type="RefSeq" id="WP_085119571.1">
    <property type="nucleotide sequence ID" value="NZ_CAMIRF010000007.1"/>
</dbReference>
<dbReference type="CDD" id="cd00093">
    <property type="entry name" value="HTH_XRE"/>
    <property type="match status" value="1"/>
</dbReference>
<name>A0A2X2GX68_9GAMM</name>
<gene>
    <name evidence="2" type="primary">higA_1</name>
    <name evidence="2" type="ORF">NCTC11544_01763</name>
</gene>
<evidence type="ECO:0000313" key="3">
    <source>
        <dbReference type="Proteomes" id="UP000255529"/>
    </source>
</evidence>
<dbReference type="Proteomes" id="UP000255529">
    <property type="component" value="Unassembled WGS sequence"/>
</dbReference>
<dbReference type="AlphaFoldDB" id="A0A2X2GX68"/>
<accession>A0A2X2GX68</accession>
<evidence type="ECO:0000259" key="1">
    <source>
        <dbReference type="PROSITE" id="PS50943"/>
    </source>
</evidence>
<dbReference type="Pfam" id="PF01381">
    <property type="entry name" value="HTH_3"/>
    <property type="match status" value="1"/>
</dbReference>
<dbReference type="InterPro" id="IPR001387">
    <property type="entry name" value="Cro/C1-type_HTH"/>
</dbReference>
<organism evidence="2 3">
    <name type="scientific">Serratia quinivorans</name>
    <dbReference type="NCBI Taxonomy" id="137545"/>
    <lineage>
        <taxon>Bacteria</taxon>
        <taxon>Pseudomonadati</taxon>
        <taxon>Pseudomonadota</taxon>
        <taxon>Gammaproteobacteria</taxon>
        <taxon>Enterobacterales</taxon>
        <taxon>Yersiniaceae</taxon>
        <taxon>Serratia</taxon>
    </lineage>
</organism>
<reference evidence="2 3" key="1">
    <citation type="submission" date="2018-06" db="EMBL/GenBank/DDBJ databases">
        <authorList>
            <consortium name="Pathogen Informatics"/>
            <person name="Doyle S."/>
        </authorList>
    </citation>
    <scope>NUCLEOTIDE SEQUENCE [LARGE SCALE GENOMIC DNA]</scope>
    <source>
        <strain evidence="2 3">NCTC11544</strain>
    </source>
</reference>
<dbReference type="SMART" id="SM00530">
    <property type="entry name" value="HTH_XRE"/>
    <property type="match status" value="1"/>
</dbReference>
<sequence length="99" mass="11101">MGTLKEMLASRTPESRQRIEEMAEEMLLETRLYELREALNISQQALANSLGISQPSVAAIEQRGNELKISTLKRYVEAMGGTLRLDIELPDGKHVGFKV</sequence>
<dbReference type="Gene3D" id="1.10.260.40">
    <property type="entry name" value="lambda repressor-like DNA-binding domains"/>
    <property type="match status" value="1"/>
</dbReference>
<proteinExistence type="predicted"/>
<dbReference type="InterPro" id="IPR010982">
    <property type="entry name" value="Lambda_DNA-bd_dom_sf"/>
</dbReference>
<dbReference type="GeneID" id="74948774"/>
<dbReference type="GO" id="GO:0003677">
    <property type="term" value="F:DNA binding"/>
    <property type="evidence" value="ECO:0007669"/>
    <property type="project" value="InterPro"/>
</dbReference>